<dbReference type="PANTHER" id="PTHR48081:SF25">
    <property type="entry name" value="PUTATIVE (AFU_ORTHOLOGUE AFUA_3G11560)-RELATED"/>
    <property type="match status" value="1"/>
</dbReference>
<dbReference type="InterPro" id="IPR029058">
    <property type="entry name" value="AB_hydrolase_fold"/>
</dbReference>
<keyword evidence="4" id="KW-1185">Reference proteome</keyword>
<dbReference type="Pfam" id="PF07859">
    <property type="entry name" value="Abhydrolase_3"/>
    <property type="match status" value="1"/>
</dbReference>
<dbReference type="Gene3D" id="3.40.50.1820">
    <property type="entry name" value="alpha/beta hydrolase"/>
    <property type="match status" value="1"/>
</dbReference>
<gene>
    <name evidence="3" type="ORF">OCU04_001041</name>
</gene>
<accession>A0A9X0AXB5</accession>
<protein>
    <recommendedName>
        <fullName evidence="2">Alpha/beta hydrolase fold-3 domain-containing protein</fullName>
    </recommendedName>
</protein>
<dbReference type="PANTHER" id="PTHR48081">
    <property type="entry name" value="AB HYDROLASE SUPERFAMILY PROTEIN C4A8.06C"/>
    <property type="match status" value="1"/>
</dbReference>
<evidence type="ECO:0000256" key="1">
    <source>
        <dbReference type="ARBA" id="ARBA00022801"/>
    </source>
</evidence>
<organism evidence="3 4">
    <name type="scientific">Sclerotinia nivalis</name>
    <dbReference type="NCBI Taxonomy" id="352851"/>
    <lineage>
        <taxon>Eukaryota</taxon>
        <taxon>Fungi</taxon>
        <taxon>Dikarya</taxon>
        <taxon>Ascomycota</taxon>
        <taxon>Pezizomycotina</taxon>
        <taxon>Leotiomycetes</taxon>
        <taxon>Helotiales</taxon>
        <taxon>Sclerotiniaceae</taxon>
        <taxon>Sclerotinia</taxon>
    </lineage>
</organism>
<evidence type="ECO:0000313" key="4">
    <source>
        <dbReference type="Proteomes" id="UP001152300"/>
    </source>
</evidence>
<dbReference type="SUPFAM" id="SSF53474">
    <property type="entry name" value="alpha/beta-Hydrolases"/>
    <property type="match status" value="1"/>
</dbReference>
<keyword evidence="1" id="KW-0378">Hydrolase</keyword>
<sequence length="459" mass="50967">MAPDEDSDAAKNLMSWTQKFRKDKNHLFYAPISLQQAATTADQPANGPVWASRTTLPAPKCDSILTAITEAVYDLDDSSCRADLVATLADVQVQWSGFRSGVGKNEKEPNITEEEKYQGLMKDTQSKTTIIYVHGGLNYSGGPASTRAVTSTLAQLTKGRCLVLEQRLAPQNPFPAPLIDLLVAYLSLLYPPKDSFHEALTPEDIVIAGESTGGNLCLAFLLFIQHFQRRKTRINFHDHCISIPYPAGFATFGAQGDATMSFPSYVRNAKYDIVNDIHPTLSDLIRPDSIWPSTPPRSHIYCPTTHLITHPLVSPVSSKSWPSIKPPPIFFAYGQERMLDEGRFMAKQAFKAGALVQFHQYNALPHIFAFFAEIPQTAHLFTQWAKFCRACVEEPQAISSSRYCVYEPVADPPGFKTILRDIGDGMGFTDLEYGEVLKLTDGKKKKMKAWNGPKKKSSL</sequence>
<feature type="domain" description="Alpha/beta hydrolase fold-3" evidence="2">
    <location>
        <begin position="130"/>
        <end position="369"/>
    </location>
</feature>
<proteinExistence type="predicted"/>
<comment type="caution">
    <text evidence="3">The sequence shown here is derived from an EMBL/GenBank/DDBJ whole genome shotgun (WGS) entry which is preliminary data.</text>
</comment>
<dbReference type="OrthoDB" id="5354320at2759"/>
<dbReference type="InterPro" id="IPR050300">
    <property type="entry name" value="GDXG_lipolytic_enzyme"/>
</dbReference>
<dbReference type="InterPro" id="IPR013094">
    <property type="entry name" value="AB_hydrolase_3"/>
</dbReference>
<name>A0A9X0AXB5_9HELO</name>
<evidence type="ECO:0000313" key="3">
    <source>
        <dbReference type="EMBL" id="KAJ8070670.1"/>
    </source>
</evidence>
<evidence type="ECO:0000259" key="2">
    <source>
        <dbReference type="Pfam" id="PF07859"/>
    </source>
</evidence>
<dbReference type="EMBL" id="JAPEIS010000001">
    <property type="protein sequence ID" value="KAJ8070670.1"/>
    <property type="molecule type" value="Genomic_DNA"/>
</dbReference>
<dbReference type="Proteomes" id="UP001152300">
    <property type="component" value="Unassembled WGS sequence"/>
</dbReference>
<dbReference type="GO" id="GO:0016787">
    <property type="term" value="F:hydrolase activity"/>
    <property type="evidence" value="ECO:0007669"/>
    <property type="project" value="UniProtKB-KW"/>
</dbReference>
<dbReference type="AlphaFoldDB" id="A0A9X0AXB5"/>
<reference evidence="3" key="1">
    <citation type="submission" date="2022-11" db="EMBL/GenBank/DDBJ databases">
        <title>Genome Resource of Sclerotinia nivalis Strain SnTB1, a Plant Pathogen Isolated from American Ginseng.</title>
        <authorList>
            <person name="Fan S."/>
        </authorList>
    </citation>
    <scope>NUCLEOTIDE SEQUENCE</scope>
    <source>
        <strain evidence="3">SnTB1</strain>
    </source>
</reference>